<name>A0A0B4SJL9_9ADEN</name>
<sequence>MISTTIFIITSLAAVTYGRSHLTVPVGSTCTLQGPQEGYVTWWRIYDNGGFARPCDQPGTKFSCNGRDLTIINITLNEQGFYYGTNYKNSLDYNIIVVPATTSAPRKSTFSSSSAKASTIPKTASAMLKLRKIALSNSTAAPNTIPKSTIGIITAVVVGLMIIFLCIMYYACCYRKHEQKGDALLNFDIVSIKYH</sequence>
<evidence type="ECO:0000256" key="2">
    <source>
        <dbReference type="ARBA" id="ARBA00022518"/>
    </source>
</evidence>
<dbReference type="Pfam" id="PF02440">
    <property type="entry name" value="Adeno_E3_CR1"/>
    <property type="match status" value="1"/>
</dbReference>
<evidence type="ECO:0000313" key="8">
    <source>
        <dbReference type="Proteomes" id="UP000105627"/>
    </source>
</evidence>
<comment type="similarity">
    <text evidence="1">Belongs to the adenoviridae E3_20 family.</text>
</comment>
<dbReference type="InterPro" id="IPR003470">
    <property type="entry name" value="Adeno_E3_CR2"/>
</dbReference>
<evidence type="ECO:0000259" key="5">
    <source>
        <dbReference type="Pfam" id="PF02439"/>
    </source>
</evidence>
<keyword evidence="4" id="KW-0472">Membrane</keyword>
<protein>
    <submittedName>
        <fullName evidence="7">21.2 kDa protein</fullName>
    </submittedName>
</protein>
<accession>A0A0B4SJL9</accession>
<dbReference type="Pfam" id="PF02439">
    <property type="entry name" value="Adeno_E3_CR2"/>
    <property type="match status" value="1"/>
</dbReference>
<evidence type="ECO:0000256" key="1">
    <source>
        <dbReference type="ARBA" id="ARBA00006132"/>
    </source>
</evidence>
<reference evidence="7 8" key="1">
    <citation type="journal article" date="2015" name="J. Infect. Dis.">
        <title>Molecular Epidemiology of Adenovirus Type 21 Respiratory Strains Isolated From US Military Trainees (1996-2014).</title>
        <authorList>
            <person name="Kajon A.E."/>
            <person name="Hang J."/>
            <person name="Hawksworth A."/>
            <person name="Metzgar D."/>
            <person name="Hage E."/>
            <person name="Hansen C.J."/>
            <person name="Kuschner R.A."/>
            <person name="Blair P."/>
            <person name="Russell K.L."/>
            <person name="Jarman R.G."/>
        </authorList>
    </citation>
    <scope>NUCLEOTIDE SEQUENCE [LARGE SCALE GENOMIC DNA]</scope>
    <source>
        <strain evidence="7">VRDL T98-1269</strain>
    </source>
</reference>
<evidence type="ECO:0000259" key="6">
    <source>
        <dbReference type="Pfam" id="PF02440"/>
    </source>
</evidence>
<gene>
    <name evidence="7" type="primary">E3</name>
</gene>
<keyword evidence="4" id="KW-0812">Transmembrane</keyword>
<feature type="domain" description="Adenovirus E3 region protein CR2" evidence="5">
    <location>
        <begin position="145"/>
        <end position="180"/>
    </location>
</feature>
<dbReference type="InterPro" id="IPR036179">
    <property type="entry name" value="Ig-like_dom_sf"/>
</dbReference>
<evidence type="ECO:0000256" key="3">
    <source>
        <dbReference type="ARBA" id="ARBA00023180"/>
    </source>
</evidence>
<dbReference type="Proteomes" id="UP000105627">
    <property type="component" value="Segment"/>
</dbReference>
<dbReference type="InterPro" id="IPR003471">
    <property type="entry name" value="Adeno_E3_CR1"/>
</dbReference>
<feature type="domain" description="Adenovirus E3 region protein CR1" evidence="6">
    <location>
        <begin position="14"/>
        <end position="99"/>
    </location>
</feature>
<organism evidence="7 8">
    <name type="scientific">Human adenovirus 21</name>
    <dbReference type="NCBI Taxonomy" id="32608"/>
    <lineage>
        <taxon>Viruses</taxon>
        <taxon>Varidnaviria</taxon>
        <taxon>Bamfordvirae</taxon>
        <taxon>Preplasmiviricota</taxon>
        <taxon>Polisuviricotina</taxon>
        <taxon>Pharingeaviricetes</taxon>
        <taxon>Rowavirales</taxon>
        <taxon>Adenoviridae</taxon>
        <taxon>Mastadenovirus</taxon>
        <taxon>Mastadenovirus blackbeardi</taxon>
        <taxon>Human mastadenovirus B</taxon>
    </lineage>
</organism>
<dbReference type="SUPFAM" id="SSF48726">
    <property type="entry name" value="Immunoglobulin"/>
    <property type="match status" value="1"/>
</dbReference>
<keyword evidence="4" id="KW-1133">Transmembrane helix</keyword>
<dbReference type="EMBL" id="KJ364592">
    <property type="protein sequence ID" value="AJA03052.1"/>
    <property type="molecule type" value="Genomic_DNA"/>
</dbReference>
<evidence type="ECO:0000313" key="7">
    <source>
        <dbReference type="EMBL" id="AJA03052.1"/>
    </source>
</evidence>
<feature type="transmembrane region" description="Helical" evidence="4">
    <location>
        <begin position="150"/>
        <end position="171"/>
    </location>
</feature>
<evidence type="ECO:0000256" key="4">
    <source>
        <dbReference type="SAM" id="Phobius"/>
    </source>
</evidence>
<proteinExistence type="inferred from homology"/>
<keyword evidence="3" id="KW-0325">Glycoprotein</keyword>
<keyword evidence="2" id="KW-0244">Early protein</keyword>